<dbReference type="EMBL" id="CP007806">
    <property type="protein sequence ID" value="AIG27455.1"/>
    <property type="molecule type" value="Genomic_DNA"/>
</dbReference>
<dbReference type="Proteomes" id="UP000005850">
    <property type="component" value="Chromosome"/>
</dbReference>
<dbReference type="HOGENOM" id="CLU_3059207_0_0_9"/>
<keyword evidence="3" id="KW-1185">Reference proteome</keyword>
<dbReference type="KEGG" id="blr:BRLA_c031430"/>
<reference evidence="2 3" key="1">
    <citation type="journal article" date="2011" name="J. Bacteriol.">
        <title>Genome sequence of Brevibacillus laterosporus LMG 15441, a pathogen of invertebrates.</title>
        <authorList>
            <person name="Djukic M."/>
            <person name="Poehlein A."/>
            <person name="Thurmer A."/>
            <person name="Daniel R."/>
        </authorList>
    </citation>
    <scope>NUCLEOTIDE SEQUENCE [LARGE SCALE GENOMIC DNA]</scope>
    <source>
        <strain evidence="2 3">LMG 15441</strain>
    </source>
</reference>
<evidence type="ECO:0000313" key="3">
    <source>
        <dbReference type="Proteomes" id="UP000005850"/>
    </source>
</evidence>
<sequence length="53" mass="6411">MKRKLHLKEVKLLKSVMPSLNTEIWLIDKKYPTEWHLVHKNTGTLKRVPICEW</sequence>
<feature type="domain" description="DUF6906" evidence="1">
    <location>
        <begin position="4"/>
        <end position="49"/>
    </location>
</feature>
<dbReference type="STRING" id="1042163.BRLA_c031430"/>
<gene>
    <name evidence="2" type="ORF">BRLA_c031430</name>
</gene>
<dbReference type="RefSeq" id="WP_164496763.1">
    <property type="nucleotide sequence ID" value="NZ_CP007806.1"/>
</dbReference>
<dbReference type="InterPro" id="IPR054201">
    <property type="entry name" value="DUF6906"/>
</dbReference>
<protein>
    <recommendedName>
        <fullName evidence="1">DUF6906 domain-containing protein</fullName>
    </recommendedName>
</protein>
<dbReference type="AlphaFoldDB" id="A0A075RDG9"/>
<accession>A0A075RDG9</accession>
<proteinExistence type="predicted"/>
<evidence type="ECO:0000313" key="2">
    <source>
        <dbReference type="EMBL" id="AIG27455.1"/>
    </source>
</evidence>
<dbReference type="Pfam" id="PF21847">
    <property type="entry name" value="DUF6906"/>
    <property type="match status" value="1"/>
</dbReference>
<organism evidence="2 3">
    <name type="scientific">Brevibacillus laterosporus LMG 15441</name>
    <dbReference type="NCBI Taxonomy" id="1042163"/>
    <lineage>
        <taxon>Bacteria</taxon>
        <taxon>Bacillati</taxon>
        <taxon>Bacillota</taxon>
        <taxon>Bacilli</taxon>
        <taxon>Bacillales</taxon>
        <taxon>Paenibacillaceae</taxon>
        <taxon>Brevibacillus</taxon>
    </lineage>
</organism>
<evidence type="ECO:0000259" key="1">
    <source>
        <dbReference type="Pfam" id="PF21847"/>
    </source>
</evidence>
<name>A0A075RDG9_BRELA</name>